<feature type="transmembrane region" description="Helical" evidence="3">
    <location>
        <begin position="958"/>
        <end position="975"/>
    </location>
</feature>
<dbReference type="OrthoDB" id="1999899at2"/>
<evidence type="ECO:0000313" key="5">
    <source>
        <dbReference type="Proteomes" id="UP000004893"/>
    </source>
</evidence>
<feature type="region of interest" description="Disordered" evidence="2">
    <location>
        <begin position="35"/>
        <end position="110"/>
    </location>
</feature>
<feature type="compositionally biased region" description="Polar residues" evidence="2">
    <location>
        <begin position="79"/>
        <end position="90"/>
    </location>
</feature>
<sequence>MKRLKRWLALVLAVALLGANVVYSMGSELKANEIEQEQQAAQPENTGGQEQQTFTSDGVSVEVTDSGTETAEQTEEPASRQSAQLQQTPQDPEPVQPENTDPAGGENNTADAVRYKVTVKASGGGFGKVEVTNKGVPAESDLSRDYEIQADEASSVSLTVTPEEGYTVETVKANGNALAASGTEGKASVYEITEIAEDKVIEISFAAEAPAVSPMSLSAEDRALEAPSGNYTVTYKVAGQFQNAYVLTKGSDGKSYTTDAISCEKRLTSFGVWLKTKSGTVVMPVTMTLANDVTGTDMDGNPVRYTRGTVISKLDGKNAKVVMPYSHTYFKADSNIQIEVTPAEEATYNVTYHVADGYRDEYTLTGNGASGLDFTKYSQWCSSRFTSFGVWLKAGKSQVMPVSMTLLSEAHGTDDRGNPVTFAKGSVISELRESSNGQVGAYVTNGFNFVYFEPDADIHIQVEPALFKVHTQHFLEQLDGNYKLESDVEGEVYAPGTEVKAEQAEYTGFTYSPDAEGTVAKGTVTGLKSLVLKLYYKRNVHEVTYEIDGKADAVKETYKYGENVSLRAVPAKAGYDFDGWNVKQDFAMPDEDVVIYGGFVARGDTPYRVEHYKEGLDGRYTLEDSDIEHKTGGTDTETTAVPADFEGFTYNPDAGDSKTTGTISAEDELVLKLYYDRNSYKVIYQQPDGQRIGEPDTYLYGEETGDLKEAPAKTGYTFGGWNTDALPALMPAGDVIVEGSYSINSYSVTYVVDGEIYSQPELYEYGSTVIPVPEPLRRGSSFSGWDRPFNFKMPAENIVIEGTFKVNDYNYKIQYYYGNILDESQSITDQAEYGTTVAAPAPETVVYEGRGYKLPDGGVYEIQVSDEPEENVINVTYEAASASTAASSPAGPASPSAPASDNGAVTPAGVIQTIFEPVTALAEKVADRVEDYQKTVQSADEDVPLANGETPPVQSQCILHFLILLAAFAIELFYIRNRKREQLRYYAGQGVSAKAELDD</sequence>
<dbReference type="InterPro" id="IPR013378">
    <property type="entry name" value="InlB-like_B-rpt"/>
</dbReference>
<comment type="subcellular location">
    <subcellularLocation>
        <location evidence="1">Cell envelope</location>
    </subcellularLocation>
</comment>
<reference evidence="4" key="1">
    <citation type="submission" date="2009-02" db="EMBL/GenBank/DDBJ databases">
        <authorList>
            <person name="Fulton L."/>
            <person name="Clifton S."/>
            <person name="Fulton B."/>
            <person name="Xu J."/>
            <person name="Minx P."/>
            <person name="Pepin K.H."/>
            <person name="Johnson M."/>
            <person name="Bhonagiri V."/>
            <person name="Nash W.E."/>
            <person name="Mardis E.R."/>
            <person name="Wilson R.K."/>
        </authorList>
    </citation>
    <scope>NUCLEOTIDE SEQUENCE [LARGE SCALE GENOMIC DNA]</scope>
    <source>
        <strain evidence="4">DSM 15053</strain>
    </source>
</reference>
<dbReference type="Pfam" id="PF09479">
    <property type="entry name" value="Flg_new"/>
    <property type="match status" value="3"/>
</dbReference>
<dbReference type="Gene3D" id="2.60.40.4270">
    <property type="entry name" value="Listeria-Bacteroides repeat domain"/>
    <property type="match status" value="2"/>
</dbReference>
<evidence type="ECO:0000256" key="1">
    <source>
        <dbReference type="ARBA" id="ARBA00004196"/>
    </source>
</evidence>
<feature type="compositionally biased region" description="Polar residues" evidence="2">
    <location>
        <begin position="45"/>
        <end position="71"/>
    </location>
</feature>
<dbReference type="eggNOG" id="COG4223">
    <property type="taxonomic scope" value="Bacteria"/>
</dbReference>
<dbReference type="STRING" id="553973.CLOHYLEM_06365"/>
<comment type="caution">
    <text evidence="4">The sequence shown here is derived from an EMBL/GenBank/DDBJ whole genome shotgun (WGS) entry which is preliminary data.</text>
</comment>
<evidence type="ECO:0000256" key="2">
    <source>
        <dbReference type="SAM" id="MobiDB-lite"/>
    </source>
</evidence>
<dbReference type="GO" id="GO:0030313">
    <property type="term" value="C:cell envelope"/>
    <property type="evidence" value="ECO:0007669"/>
    <property type="project" value="UniProtKB-SubCell"/>
</dbReference>
<evidence type="ECO:0000256" key="3">
    <source>
        <dbReference type="SAM" id="Phobius"/>
    </source>
</evidence>
<keyword evidence="3" id="KW-0812">Transmembrane</keyword>
<dbReference type="EMBL" id="ABYI02000023">
    <property type="protein sequence ID" value="EEG73683.1"/>
    <property type="molecule type" value="Genomic_DNA"/>
</dbReference>
<dbReference type="InterPro" id="IPR042229">
    <property type="entry name" value="Listeria/Bacterioides_rpt_sf"/>
</dbReference>
<organism evidence="4 5">
    <name type="scientific">[Clostridium] hylemonae DSM 15053</name>
    <dbReference type="NCBI Taxonomy" id="553973"/>
    <lineage>
        <taxon>Bacteria</taxon>
        <taxon>Bacillati</taxon>
        <taxon>Bacillota</taxon>
        <taxon>Clostridia</taxon>
        <taxon>Lachnospirales</taxon>
        <taxon>Lachnospiraceae</taxon>
    </lineage>
</organism>
<dbReference type="HOGENOM" id="CLU_299910_0_0_9"/>
<evidence type="ECO:0000313" key="4">
    <source>
        <dbReference type="EMBL" id="EEG73683.1"/>
    </source>
</evidence>
<dbReference type="RefSeq" id="WP_006443726.1">
    <property type="nucleotide sequence ID" value="NZ_CP036524.1"/>
</dbReference>
<proteinExistence type="predicted"/>
<keyword evidence="3" id="KW-0472">Membrane</keyword>
<reference evidence="4" key="2">
    <citation type="submission" date="2013-06" db="EMBL/GenBank/DDBJ databases">
        <title>Draft genome sequence of Clostridium hylemonae (DSM 15053).</title>
        <authorList>
            <person name="Sudarsanam P."/>
            <person name="Ley R."/>
            <person name="Guruge J."/>
            <person name="Turnbaugh P.J."/>
            <person name="Mahowald M."/>
            <person name="Liep D."/>
            <person name="Gordon J."/>
        </authorList>
    </citation>
    <scope>NUCLEOTIDE SEQUENCE</scope>
    <source>
        <strain evidence="4">DSM 15053</strain>
    </source>
</reference>
<keyword evidence="3" id="KW-1133">Transmembrane helix</keyword>
<gene>
    <name evidence="4" type="ORF">CLOHYLEM_06365</name>
</gene>
<dbReference type="AlphaFoldDB" id="C0C2Q9"/>
<protein>
    <submittedName>
        <fullName evidence="4">Repeat protein</fullName>
    </submittedName>
</protein>
<accession>C0C2Q9</accession>
<keyword evidence="5" id="KW-1185">Reference proteome</keyword>
<dbReference type="Proteomes" id="UP000004893">
    <property type="component" value="Unassembled WGS sequence"/>
</dbReference>
<name>C0C2Q9_9FIRM</name>